<dbReference type="Gene3D" id="1.25.40.10">
    <property type="entry name" value="Tetratricopeptide repeat domain"/>
    <property type="match status" value="1"/>
</dbReference>
<dbReference type="SUPFAM" id="SSF48452">
    <property type="entry name" value="TPR-like"/>
    <property type="match status" value="1"/>
</dbReference>
<dbReference type="PROSITE" id="PS51257">
    <property type="entry name" value="PROKAR_LIPOPROTEIN"/>
    <property type="match status" value="1"/>
</dbReference>
<keyword evidence="4" id="KW-1185">Reference proteome</keyword>
<name>A0A844YDK2_9SPHN</name>
<evidence type="ECO:0000256" key="1">
    <source>
        <dbReference type="PROSITE-ProRule" id="PRU00339"/>
    </source>
</evidence>
<dbReference type="SMART" id="SM00028">
    <property type="entry name" value="TPR"/>
    <property type="match status" value="1"/>
</dbReference>
<dbReference type="Proteomes" id="UP000445582">
    <property type="component" value="Unassembled WGS sequence"/>
</dbReference>
<dbReference type="AlphaFoldDB" id="A0A844YDK2"/>
<gene>
    <name evidence="3" type="ORF">GRI48_04415</name>
</gene>
<evidence type="ECO:0000256" key="2">
    <source>
        <dbReference type="SAM" id="MobiDB-lite"/>
    </source>
</evidence>
<dbReference type="PROSITE" id="PS50005">
    <property type="entry name" value="TPR"/>
    <property type="match status" value="1"/>
</dbReference>
<comment type="caution">
    <text evidence="3">The sequence shown here is derived from an EMBL/GenBank/DDBJ whole genome shotgun (WGS) entry which is preliminary data.</text>
</comment>
<accession>A0A844YDK2</accession>
<reference evidence="3 4" key="1">
    <citation type="submission" date="2019-12" db="EMBL/GenBank/DDBJ databases">
        <title>Genomic-based taxomic classification of the family Erythrobacteraceae.</title>
        <authorList>
            <person name="Xu L."/>
        </authorList>
    </citation>
    <scope>NUCLEOTIDE SEQUENCE [LARGE SCALE GENOMIC DNA]</scope>
    <source>
        <strain evidence="3 4">MCCC 1A09965</strain>
    </source>
</reference>
<evidence type="ECO:0000313" key="4">
    <source>
        <dbReference type="Proteomes" id="UP000445582"/>
    </source>
</evidence>
<proteinExistence type="predicted"/>
<feature type="region of interest" description="Disordered" evidence="2">
    <location>
        <begin position="227"/>
        <end position="246"/>
    </location>
</feature>
<protein>
    <recommendedName>
        <fullName evidence="5">Tetratricopeptide repeat protein</fullName>
    </recommendedName>
</protein>
<dbReference type="InterPro" id="IPR011990">
    <property type="entry name" value="TPR-like_helical_dom_sf"/>
</dbReference>
<dbReference type="RefSeq" id="WP_160671960.1">
    <property type="nucleotide sequence ID" value="NZ_WTYN01000001.1"/>
</dbReference>
<evidence type="ECO:0000313" key="3">
    <source>
        <dbReference type="EMBL" id="MXO62251.1"/>
    </source>
</evidence>
<organism evidence="3 4">
    <name type="scientific">Qipengyuania oceanensis</name>
    <dbReference type="NCBI Taxonomy" id="1463597"/>
    <lineage>
        <taxon>Bacteria</taxon>
        <taxon>Pseudomonadati</taxon>
        <taxon>Pseudomonadota</taxon>
        <taxon>Alphaproteobacteria</taxon>
        <taxon>Sphingomonadales</taxon>
        <taxon>Erythrobacteraceae</taxon>
        <taxon>Qipengyuania</taxon>
    </lineage>
</organism>
<keyword evidence="1" id="KW-0802">TPR repeat</keyword>
<dbReference type="EMBL" id="WTYN01000001">
    <property type="protein sequence ID" value="MXO62251.1"/>
    <property type="molecule type" value="Genomic_DNA"/>
</dbReference>
<dbReference type="InterPro" id="IPR019734">
    <property type="entry name" value="TPR_rpt"/>
</dbReference>
<evidence type="ECO:0008006" key="5">
    <source>
        <dbReference type="Google" id="ProtNLM"/>
    </source>
</evidence>
<feature type="repeat" description="TPR" evidence="1">
    <location>
        <begin position="80"/>
        <end position="113"/>
    </location>
</feature>
<dbReference type="OrthoDB" id="7190835at2"/>
<sequence length="252" mass="27123">MKSTSTIALAVTVGVSLSGCQALFGSRTAHVDSASEARVAGAEATVNPALEQGRQLLQAGRIAQAVELLRVAQRDPESMAEASNALGVAYAKLGRHDLADRYFRMALALRPEEARFAANMVRLQRDHSMMLRRNEEAAMLAQRAEADRQAALARRVEPGRIERVSRGQVQINTQAMPQGVAPKMEVLAMHTAKKPEVARLAEKEAGALPPDEAAEAAEAKSYPLTIDFARKPGGQPAAPAQRQYPVRVRIGA</sequence>